<evidence type="ECO:0000256" key="1">
    <source>
        <dbReference type="ARBA" id="ARBA00010688"/>
    </source>
</evidence>
<dbReference type="Gene3D" id="2.20.150.10">
    <property type="entry name" value="putative 5-dehydro-2- deoxygluconokinase"/>
    <property type="match status" value="1"/>
</dbReference>
<keyword evidence="4 9" id="KW-0418">Kinase</keyword>
<dbReference type="InterPro" id="IPR023314">
    <property type="entry name" value="Myo_inos_IolC-like_sf"/>
</dbReference>
<sequence>MSAFINFKTNRPIDLICMGRVAVDLYAEDIGVALSDVGSFKKYLGGCAGNIAVGAARLGLNCQMFSCVGRDEMGVFLKQTLLKEKVNTELLQETDSHLTGLVLLGINPPDHFPLMFYRNNCADMQIKPEHIDLAAMENAKALLFTGTGLSTPAMLETTQHTLELAKKAGTAIIMDLDYRPVLWNLTSVGDGETRYLPAAKVTEIYQQVMAGCSLIIGTEEEVLLAGGKDSLPAAIANLQQLTHAPIVVKRGQQGCRVYFKDSPLPLDSKPFPVEVLNVLGAGDGFMAGLLRGLLRGECWDTSLQWANASGALLVTRHGCAPAMPYWEEHQYFIHEYPKDPLVWKSEVLGQLHKKTPQIITAGPFKDGINPIVEMADNPYQMQMNFHSLRLRKGESFQFNPLFEFAALLMTGRVNFHFNQQQVLAERCDYFAENPTVLHCPSNTQASVHALSDCELMIMETENSDRFEPVIFTEDNMLETDHRGQQQLENTAYRIVRTVFDKRNRPQSNLVVGEIISFQGRWSSYPSHYHPQPEIYHYRFSEPRGFALAENGEHTLRIHHRDTYQISANQTHAHCTAPGYSLYTLWVIRHLPNEAYKQPVFVREHDWTRSPIANRRAWKFI</sequence>
<dbReference type="Proteomes" id="UP000255066">
    <property type="component" value="Unassembled WGS sequence"/>
</dbReference>
<dbReference type="AlphaFoldDB" id="A0A378I8S7"/>
<reference evidence="9 11" key="2">
    <citation type="submission" date="2018-06" db="EMBL/GenBank/DDBJ databases">
        <authorList>
            <consortium name="Pathogen Informatics"/>
            <person name="Doyle S."/>
        </authorList>
    </citation>
    <scope>NUCLEOTIDE SEQUENCE [LARGE SCALE GENOMIC DNA]</scope>
    <source>
        <strain evidence="9 11">NCTC12437</strain>
    </source>
</reference>
<dbReference type="Pfam" id="PF04962">
    <property type="entry name" value="KduI"/>
    <property type="match status" value="1"/>
</dbReference>
<evidence type="ECO:0000256" key="2">
    <source>
        <dbReference type="ARBA" id="ARBA00022679"/>
    </source>
</evidence>
<dbReference type="InterPro" id="IPR030830">
    <property type="entry name" value="Myo_inos_IolC"/>
</dbReference>
<gene>
    <name evidence="9" type="primary">iolCB</name>
    <name evidence="8" type="ORF">Lbir_2450</name>
    <name evidence="9" type="ORF">NCTC12437_01206</name>
</gene>
<feature type="domain" description="Carbohydrate kinase PfkB" evidence="7">
    <location>
        <begin position="15"/>
        <end position="324"/>
    </location>
</feature>
<dbReference type="Gene3D" id="2.60.120.10">
    <property type="entry name" value="Jelly Rolls"/>
    <property type="match status" value="2"/>
</dbReference>
<keyword evidence="5" id="KW-0067">ATP-binding</keyword>
<dbReference type="RefSeq" id="WP_058524449.1">
    <property type="nucleotide sequence ID" value="NZ_CAAAHV010000003.1"/>
</dbReference>
<evidence type="ECO:0000256" key="4">
    <source>
        <dbReference type="ARBA" id="ARBA00022777"/>
    </source>
</evidence>
<dbReference type="InterPro" id="IPR014710">
    <property type="entry name" value="RmlC-like_jellyroll"/>
</dbReference>
<name>A0A378I8S7_9GAMM</name>
<dbReference type="GO" id="GO:0047590">
    <property type="term" value="F:5-dehydro-2-deoxygluconokinase activity"/>
    <property type="evidence" value="ECO:0007669"/>
    <property type="project" value="UniProtKB-EC"/>
</dbReference>
<dbReference type="InterPro" id="IPR050306">
    <property type="entry name" value="PfkB_Carbo_kinase"/>
</dbReference>
<evidence type="ECO:0000256" key="5">
    <source>
        <dbReference type="ARBA" id="ARBA00022840"/>
    </source>
</evidence>
<proteinExistence type="inferred from homology"/>
<evidence type="ECO:0000259" key="7">
    <source>
        <dbReference type="Pfam" id="PF00294"/>
    </source>
</evidence>
<dbReference type="InterPro" id="IPR002173">
    <property type="entry name" value="Carboh/pur_kinase_PfkB_CS"/>
</dbReference>
<comment type="similarity">
    <text evidence="1">Belongs to the carbohydrate kinase PfkB family.</text>
</comment>
<dbReference type="NCBIfam" id="TIGR04382">
    <property type="entry name" value="myo_inos_iolC_N"/>
    <property type="match status" value="1"/>
</dbReference>
<dbReference type="EMBL" id="UGNW01000001">
    <property type="protein sequence ID" value="STX31433.1"/>
    <property type="molecule type" value="Genomic_DNA"/>
</dbReference>
<dbReference type="Pfam" id="PF00294">
    <property type="entry name" value="PfkB"/>
    <property type="match status" value="1"/>
</dbReference>
<organism evidence="9 11">
    <name type="scientific">Legionella birminghamensis</name>
    <dbReference type="NCBI Taxonomy" id="28083"/>
    <lineage>
        <taxon>Bacteria</taxon>
        <taxon>Pseudomonadati</taxon>
        <taxon>Pseudomonadota</taxon>
        <taxon>Gammaproteobacteria</taxon>
        <taxon>Legionellales</taxon>
        <taxon>Legionellaceae</taxon>
        <taxon>Legionella</taxon>
    </lineage>
</organism>
<dbReference type="STRING" id="28083.Lbir_2450"/>
<dbReference type="SUPFAM" id="SSF53613">
    <property type="entry name" value="Ribokinase-like"/>
    <property type="match status" value="1"/>
</dbReference>
<dbReference type="PANTHER" id="PTHR43085:SF49">
    <property type="entry name" value="5-DEHYDRO-2-DEOXYGLUCONOKINASE"/>
    <property type="match status" value="1"/>
</dbReference>
<protein>
    <submittedName>
        <fullName evidence="9">IolC/IolB transferase kinase protein</fullName>
        <ecNumber evidence="9">2.7.1.92</ecNumber>
    </submittedName>
</protein>
<dbReference type="SUPFAM" id="SSF51182">
    <property type="entry name" value="RmlC-like cupins"/>
    <property type="match status" value="1"/>
</dbReference>
<dbReference type="InterPro" id="IPR029056">
    <property type="entry name" value="Ribokinase-like"/>
</dbReference>
<dbReference type="GO" id="GO:0016861">
    <property type="term" value="F:intramolecular oxidoreductase activity, interconverting aldoses and ketoses"/>
    <property type="evidence" value="ECO:0007669"/>
    <property type="project" value="InterPro"/>
</dbReference>
<dbReference type="EC" id="2.7.1.92" evidence="9"/>
<evidence type="ECO:0000256" key="3">
    <source>
        <dbReference type="ARBA" id="ARBA00022741"/>
    </source>
</evidence>
<evidence type="ECO:0000313" key="9">
    <source>
        <dbReference type="EMBL" id="STX31433.1"/>
    </source>
</evidence>
<keyword evidence="10" id="KW-1185">Reference proteome</keyword>
<evidence type="ECO:0000313" key="8">
    <source>
        <dbReference type="EMBL" id="KTC68917.1"/>
    </source>
</evidence>
<evidence type="ECO:0000313" key="11">
    <source>
        <dbReference type="Proteomes" id="UP000255066"/>
    </source>
</evidence>
<dbReference type="Gene3D" id="3.40.1190.20">
    <property type="match status" value="1"/>
</dbReference>
<evidence type="ECO:0000256" key="6">
    <source>
        <dbReference type="ARBA" id="ARBA00023235"/>
    </source>
</evidence>
<dbReference type="CDD" id="cd01166">
    <property type="entry name" value="KdgK"/>
    <property type="match status" value="1"/>
</dbReference>
<dbReference type="InterPro" id="IPR011611">
    <property type="entry name" value="PfkB_dom"/>
</dbReference>
<dbReference type="PANTHER" id="PTHR43085">
    <property type="entry name" value="HEXOKINASE FAMILY MEMBER"/>
    <property type="match status" value="1"/>
</dbReference>
<dbReference type="Proteomes" id="UP000054735">
    <property type="component" value="Unassembled WGS sequence"/>
</dbReference>
<keyword evidence="3" id="KW-0547">Nucleotide-binding</keyword>
<keyword evidence="6" id="KW-0413">Isomerase</keyword>
<keyword evidence="2 9" id="KW-0808">Transferase</keyword>
<dbReference type="InterPro" id="IPR021120">
    <property type="entry name" value="KduI/IolB_isomerase"/>
</dbReference>
<accession>A0A378I8S7</accession>
<dbReference type="InterPro" id="IPR011051">
    <property type="entry name" value="RmlC_Cupin_sf"/>
</dbReference>
<reference evidence="8 10" key="1">
    <citation type="submission" date="2015-11" db="EMBL/GenBank/DDBJ databases">
        <title>Genomic analysis of 38 Legionella species identifies large and diverse effector repertoires.</title>
        <authorList>
            <person name="Burstein D."/>
            <person name="Amaro F."/>
            <person name="Zusman T."/>
            <person name="Lifshitz Z."/>
            <person name="Cohen O."/>
            <person name="Gilbert J.A."/>
            <person name="Pupko T."/>
            <person name="Shuman H.A."/>
            <person name="Segal G."/>
        </authorList>
    </citation>
    <scope>NUCLEOTIDE SEQUENCE [LARGE SCALE GENOMIC DNA]</scope>
    <source>
        <strain evidence="8 10">CDC#1407-AL-14</strain>
    </source>
</reference>
<dbReference type="PROSITE" id="PS00584">
    <property type="entry name" value="PFKB_KINASES_2"/>
    <property type="match status" value="1"/>
</dbReference>
<evidence type="ECO:0000313" key="10">
    <source>
        <dbReference type="Proteomes" id="UP000054735"/>
    </source>
</evidence>
<dbReference type="OrthoDB" id="9792663at2"/>
<dbReference type="EMBL" id="LNXT01000044">
    <property type="protein sequence ID" value="KTC68917.1"/>
    <property type="molecule type" value="Genomic_DNA"/>
</dbReference>
<dbReference type="GO" id="GO:0005524">
    <property type="term" value="F:ATP binding"/>
    <property type="evidence" value="ECO:0007669"/>
    <property type="project" value="UniProtKB-KW"/>
</dbReference>